<dbReference type="InterPro" id="IPR035901">
    <property type="entry name" value="GIY-YIG_endonuc_sf"/>
</dbReference>
<dbReference type="PANTHER" id="PTHR21301">
    <property type="entry name" value="REVERSE TRANSCRIPTASE"/>
    <property type="match status" value="1"/>
</dbReference>
<gene>
    <name evidence="3" type="ORF">PMEA_00034549</name>
</gene>
<reference evidence="3 4" key="1">
    <citation type="submission" date="2022-05" db="EMBL/GenBank/DDBJ databases">
        <authorList>
            <consortium name="Genoscope - CEA"/>
            <person name="William W."/>
        </authorList>
    </citation>
    <scope>NUCLEOTIDE SEQUENCE [LARGE SCALE GENOMIC DNA]</scope>
</reference>
<evidence type="ECO:0000259" key="1">
    <source>
        <dbReference type="PROSITE" id="PS50164"/>
    </source>
</evidence>
<dbReference type="PROSITE" id="PS50878">
    <property type="entry name" value="RT_POL"/>
    <property type="match status" value="1"/>
</dbReference>
<dbReference type="AlphaFoldDB" id="A0AAU9W9K1"/>
<dbReference type="PROSITE" id="PS50164">
    <property type="entry name" value="GIY_YIG"/>
    <property type="match status" value="1"/>
</dbReference>
<dbReference type="Gene3D" id="3.40.1440.10">
    <property type="entry name" value="GIY-YIG endonuclease"/>
    <property type="match status" value="1"/>
</dbReference>
<evidence type="ECO:0000259" key="2">
    <source>
        <dbReference type="PROSITE" id="PS50878"/>
    </source>
</evidence>
<evidence type="ECO:0000313" key="3">
    <source>
        <dbReference type="EMBL" id="CAH3104129.1"/>
    </source>
</evidence>
<dbReference type="InterPro" id="IPR000305">
    <property type="entry name" value="GIY-YIG_endonuc"/>
</dbReference>
<accession>A0AAU9W9K1</accession>
<proteinExistence type="predicted"/>
<feature type="non-terminal residue" evidence="3">
    <location>
        <position position="1"/>
    </location>
</feature>
<organism evidence="3 4">
    <name type="scientific">Pocillopora meandrina</name>
    <dbReference type="NCBI Taxonomy" id="46732"/>
    <lineage>
        <taxon>Eukaryota</taxon>
        <taxon>Metazoa</taxon>
        <taxon>Cnidaria</taxon>
        <taxon>Anthozoa</taxon>
        <taxon>Hexacorallia</taxon>
        <taxon>Scleractinia</taxon>
        <taxon>Astrocoeniina</taxon>
        <taxon>Pocilloporidae</taxon>
        <taxon>Pocillopora</taxon>
    </lineage>
</organism>
<dbReference type="EMBL" id="CALNXJ010000009">
    <property type="protein sequence ID" value="CAH3104129.1"/>
    <property type="molecule type" value="Genomic_DNA"/>
</dbReference>
<protein>
    <recommendedName>
        <fullName evidence="5">GIY-YIG domain-containing protein</fullName>
    </recommendedName>
</protein>
<dbReference type="CDD" id="cd10442">
    <property type="entry name" value="GIY-YIG_PLEs"/>
    <property type="match status" value="1"/>
</dbReference>
<dbReference type="InterPro" id="IPR000477">
    <property type="entry name" value="RT_dom"/>
</dbReference>
<feature type="domain" description="GIY-YIG" evidence="1">
    <location>
        <begin position="377"/>
        <end position="471"/>
    </location>
</feature>
<evidence type="ECO:0000313" key="4">
    <source>
        <dbReference type="Proteomes" id="UP001159428"/>
    </source>
</evidence>
<dbReference type="PANTHER" id="PTHR21301:SF10">
    <property type="entry name" value="REVERSE TRANSCRIPTASE DOMAIN-CONTAINING PROTEIN"/>
    <property type="match status" value="1"/>
</dbReference>
<evidence type="ECO:0008006" key="5">
    <source>
        <dbReference type="Google" id="ProtNLM"/>
    </source>
</evidence>
<comment type="caution">
    <text evidence="3">The sequence shown here is derived from an EMBL/GenBank/DDBJ whole genome shotgun (WGS) entry which is preliminary data.</text>
</comment>
<keyword evidence="4" id="KW-1185">Reference proteome</keyword>
<sequence>YIKDSQHALEIFRDFSFLGHNKLIFTMDITSLYTVIPNDEGLRALKHFFDHCTVKEPSSETLLRLAELVLTLNCFSFGGNYYKQTNGVAMGTKMGPSYVNLFVGFIKHHFFSQCHGPKPELYGRYIDDCIGATPSTKEELTQFITAVNSFHPALKYTWEISDTSLAFLDIKISIEGNGLCTIVYYKPTDSHSYLLYSSSHPKHTSRTPYLFHSFSDFVVYVVTQSDFSEKSEAMCQFFDKRGYPVSVVLAGHHRAQQIDRQSALQTAEKDNTDRIPFTLTFHPHNHAVKSIILKNFKLLQNDSETGTIFSQPPLISFKRDKNIGNFLVRSSFQTSDQSGTFKCVRSRCKTCSFIHNVEKISGPKRSIKITDHFTCTSANVIYCITCTYCNKLYIGETGRRLGDRFREHLSNVERNDKDASKPVARHFNLPNHSKQHMAVCGLSLNLGSSESRKRLEQKFIFQIGTLNLHGINERFSFN</sequence>
<dbReference type="Proteomes" id="UP001159428">
    <property type="component" value="Unassembled WGS sequence"/>
</dbReference>
<feature type="domain" description="Reverse transcriptase" evidence="2">
    <location>
        <begin position="1"/>
        <end position="179"/>
    </location>
</feature>
<name>A0AAU9W9K1_9CNID</name>